<keyword evidence="2" id="KW-0436">Ligase</keyword>
<evidence type="ECO:0000313" key="3">
    <source>
        <dbReference type="Proteomes" id="UP000070366"/>
    </source>
</evidence>
<gene>
    <name evidence="2" type="ORF">HMPREF3293_01426</name>
</gene>
<dbReference type="PANTHER" id="PTHR43792:SF1">
    <property type="entry name" value="N-ACETYLTRANSFERASE DOMAIN-CONTAINING PROTEIN"/>
    <property type="match status" value="1"/>
</dbReference>
<evidence type="ECO:0000313" key="2">
    <source>
        <dbReference type="EMBL" id="KXK65704.1"/>
    </source>
</evidence>
<dbReference type="AlphaFoldDB" id="A0A136Q533"/>
<dbReference type="GO" id="GO:0002161">
    <property type="term" value="F:aminoacyl-tRNA deacylase activity"/>
    <property type="evidence" value="ECO:0007669"/>
    <property type="project" value="InterPro"/>
</dbReference>
<keyword evidence="3" id="KW-1185">Reference proteome</keyword>
<dbReference type="GO" id="GO:0016874">
    <property type="term" value="F:ligase activity"/>
    <property type="evidence" value="ECO:0007669"/>
    <property type="project" value="UniProtKB-KW"/>
</dbReference>
<dbReference type="GO" id="GO:0016747">
    <property type="term" value="F:acyltransferase activity, transferring groups other than amino-acyl groups"/>
    <property type="evidence" value="ECO:0007669"/>
    <property type="project" value="InterPro"/>
</dbReference>
<dbReference type="InterPro" id="IPR036754">
    <property type="entry name" value="YbaK/aa-tRNA-synt-asso_dom_sf"/>
</dbReference>
<proteinExistence type="predicted"/>
<dbReference type="EMBL" id="LSZW01000057">
    <property type="protein sequence ID" value="KXK65704.1"/>
    <property type="molecule type" value="Genomic_DNA"/>
</dbReference>
<organism evidence="2 3">
    <name type="scientific">Christensenella minuta</name>
    <dbReference type="NCBI Taxonomy" id="626937"/>
    <lineage>
        <taxon>Bacteria</taxon>
        <taxon>Bacillati</taxon>
        <taxon>Bacillota</taxon>
        <taxon>Clostridia</taxon>
        <taxon>Christensenellales</taxon>
        <taxon>Christensenellaceae</taxon>
        <taxon>Christensenella</taxon>
    </lineage>
</organism>
<feature type="domain" description="N-acetyltransferase" evidence="1">
    <location>
        <begin position="185"/>
        <end position="342"/>
    </location>
</feature>
<comment type="caution">
    <text evidence="2">The sequence shown here is derived from an EMBL/GenBank/DDBJ whole genome shotgun (WGS) entry which is preliminary data.</text>
</comment>
<dbReference type="SUPFAM" id="SSF55729">
    <property type="entry name" value="Acyl-CoA N-acyltransferases (Nat)"/>
    <property type="match status" value="1"/>
</dbReference>
<dbReference type="SUPFAM" id="SSF55826">
    <property type="entry name" value="YbaK/ProRS associated domain"/>
    <property type="match status" value="1"/>
</dbReference>
<accession>A0A136Q533</accession>
<dbReference type="Pfam" id="PF13302">
    <property type="entry name" value="Acetyltransf_3"/>
    <property type="match status" value="1"/>
</dbReference>
<dbReference type="Proteomes" id="UP000070366">
    <property type="component" value="Unassembled WGS sequence"/>
</dbReference>
<dbReference type="PROSITE" id="PS51186">
    <property type="entry name" value="GNAT"/>
    <property type="match status" value="1"/>
</dbReference>
<reference evidence="2 3" key="1">
    <citation type="submission" date="2016-02" db="EMBL/GenBank/DDBJ databases">
        <authorList>
            <person name="Wen L."/>
            <person name="He K."/>
            <person name="Yang H."/>
        </authorList>
    </citation>
    <scope>NUCLEOTIDE SEQUENCE [LARGE SCALE GENOMIC DNA]</scope>
    <source>
        <strain evidence="2 3">DSM 22607</strain>
    </source>
</reference>
<dbReference type="Gene3D" id="3.90.960.10">
    <property type="entry name" value="YbaK/aminoacyl-tRNA synthetase-associated domain"/>
    <property type="match status" value="1"/>
</dbReference>
<dbReference type="InterPro" id="IPR000182">
    <property type="entry name" value="GNAT_dom"/>
</dbReference>
<sequence length="351" mass="39105">MIRCGNAFPSAIIFHQEIHHMAIDKVKEYFRTFGREDDVLELPASSATVELAAQALGTEPARIAKTLSFRVDEGCVLIVCAGDAKIDNPKYRAQFACKARMLCADEVEGMTGHGIGGVCPFANPEGVRAYLDVSLKRFGTVFPACGSGNSAIELTPDELFQYAHAAGWVDVCKGWQEWILQTPRLFLREMTQDDLPALCRTLQDEKAMYAYEHAFSGAEAQAWLDCQLDRYRRDGFGLWAVILKETGQMIGQCGITWQDAGGAQVPEIGYLLERAYWHRGYATEAAAACREYAFHTLGISRVYSIIRDTNIPSQRVAKRNGMSPCGSFTKHYYGIDMPHLVFCVSKKEENL</sequence>
<dbReference type="STRING" id="626937.HMPREF3293_01426"/>
<dbReference type="InterPro" id="IPR051531">
    <property type="entry name" value="N-acetyltransferase"/>
</dbReference>
<name>A0A136Q533_9FIRM</name>
<dbReference type="Pfam" id="PF04073">
    <property type="entry name" value="tRNA_edit"/>
    <property type="match status" value="1"/>
</dbReference>
<evidence type="ECO:0000259" key="1">
    <source>
        <dbReference type="PROSITE" id="PS51186"/>
    </source>
</evidence>
<dbReference type="InterPro" id="IPR007214">
    <property type="entry name" value="YbaK/aa-tRNA-synth-assoc-dom"/>
</dbReference>
<dbReference type="PANTHER" id="PTHR43792">
    <property type="entry name" value="GNAT FAMILY, PUTATIVE (AFU_ORTHOLOGUE AFUA_3G00765)-RELATED-RELATED"/>
    <property type="match status" value="1"/>
</dbReference>
<dbReference type="InterPro" id="IPR016181">
    <property type="entry name" value="Acyl_CoA_acyltransferase"/>
</dbReference>
<protein>
    <submittedName>
        <fullName evidence="2">YbaK/proline--tRNA ligase associated domain protein</fullName>
    </submittedName>
</protein>
<dbReference type="PATRIC" id="fig|626937.4.peg.1408"/>
<dbReference type="Gene3D" id="3.40.630.30">
    <property type="match status" value="1"/>
</dbReference>
<dbReference type="CDD" id="cd04333">
    <property type="entry name" value="ProX_deacylase"/>
    <property type="match status" value="1"/>
</dbReference>